<feature type="compositionally biased region" description="Basic and acidic residues" evidence="6">
    <location>
        <begin position="463"/>
        <end position="477"/>
    </location>
</feature>
<feature type="domain" description="Pre-mRNA polyadenylation factor Fip1" evidence="7">
    <location>
        <begin position="187"/>
        <end position="226"/>
    </location>
</feature>
<reference evidence="8 9" key="1">
    <citation type="journal article" date="2015" name="Plant Cell">
        <title>Oil accumulation by the oleaginous diatom Fistulifera solaris as revealed by the genome and transcriptome.</title>
        <authorList>
            <person name="Tanaka T."/>
            <person name="Maeda Y."/>
            <person name="Veluchamy A."/>
            <person name="Tanaka M."/>
            <person name="Abida H."/>
            <person name="Marechal E."/>
            <person name="Bowler C."/>
            <person name="Muto M."/>
            <person name="Sunaga Y."/>
            <person name="Tanaka M."/>
            <person name="Yoshino T."/>
            <person name="Taniguchi T."/>
            <person name="Fukuda Y."/>
            <person name="Nemoto M."/>
            <person name="Matsumoto M."/>
            <person name="Wong P.S."/>
            <person name="Aburatani S."/>
            <person name="Fujibuchi W."/>
        </authorList>
    </citation>
    <scope>NUCLEOTIDE SEQUENCE [LARGE SCALE GENOMIC DNA]</scope>
    <source>
        <strain evidence="8 9">JPCC DA0580</strain>
    </source>
</reference>
<gene>
    <name evidence="8" type="ORF">FisN_12Lh284</name>
</gene>
<dbReference type="Proteomes" id="UP000198406">
    <property type="component" value="Unassembled WGS sequence"/>
</dbReference>
<dbReference type="Pfam" id="PF05182">
    <property type="entry name" value="Fip1"/>
    <property type="match status" value="1"/>
</dbReference>
<dbReference type="InterPro" id="IPR007854">
    <property type="entry name" value="Fip1_dom"/>
</dbReference>
<protein>
    <recommendedName>
        <fullName evidence="7">Pre-mRNA polyadenylation factor Fip1 domain-containing protein</fullName>
    </recommendedName>
</protein>
<keyword evidence="9" id="KW-1185">Reference proteome</keyword>
<feature type="region of interest" description="Disordered" evidence="6">
    <location>
        <begin position="1"/>
        <end position="81"/>
    </location>
</feature>
<organism evidence="8 9">
    <name type="scientific">Fistulifera solaris</name>
    <name type="common">Oleaginous diatom</name>
    <dbReference type="NCBI Taxonomy" id="1519565"/>
    <lineage>
        <taxon>Eukaryota</taxon>
        <taxon>Sar</taxon>
        <taxon>Stramenopiles</taxon>
        <taxon>Ochrophyta</taxon>
        <taxon>Bacillariophyta</taxon>
        <taxon>Bacillariophyceae</taxon>
        <taxon>Bacillariophycidae</taxon>
        <taxon>Naviculales</taxon>
        <taxon>Naviculaceae</taxon>
        <taxon>Fistulifera</taxon>
    </lineage>
</organism>
<name>A0A1Z5JLX7_FISSO</name>
<dbReference type="GO" id="GO:0005634">
    <property type="term" value="C:nucleus"/>
    <property type="evidence" value="ECO:0007669"/>
    <property type="project" value="UniProtKB-SubCell"/>
</dbReference>
<evidence type="ECO:0000256" key="3">
    <source>
        <dbReference type="ARBA" id="ARBA00022664"/>
    </source>
</evidence>
<evidence type="ECO:0000256" key="5">
    <source>
        <dbReference type="SAM" id="Coils"/>
    </source>
</evidence>
<comment type="subcellular location">
    <subcellularLocation>
        <location evidence="1">Nucleus</location>
    </subcellularLocation>
</comment>
<evidence type="ECO:0000256" key="1">
    <source>
        <dbReference type="ARBA" id="ARBA00004123"/>
    </source>
</evidence>
<evidence type="ECO:0000259" key="7">
    <source>
        <dbReference type="Pfam" id="PF05182"/>
    </source>
</evidence>
<feature type="compositionally biased region" description="Basic and acidic residues" evidence="6">
    <location>
        <begin position="294"/>
        <end position="311"/>
    </location>
</feature>
<dbReference type="GO" id="GO:0006397">
    <property type="term" value="P:mRNA processing"/>
    <property type="evidence" value="ECO:0007669"/>
    <property type="project" value="UniProtKB-KW"/>
</dbReference>
<dbReference type="InParanoid" id="A0A1Z5JLX7"/>
<keyword evidence="4" id="KW-0539">Nucleus</keyword>
<feature type="region of interest" description="Disordered" evidence="6">
    <location>
        <begin position="233"/>
        <end position="311"/>
    </location>
</feature>
<evidence type="ECO:0000313" key="9">
    <source>
        <dbReference type="Proteomes" id="UP000198406"/>
    </source>
</evidence>
<feature type="compositionally biased region" description="Basic and acidic residues" evidence="6">
    <location>
        <begin position="29"/>
        <end position="43"/>
    </location>
</feature>
<evidence type="ECO:0000256" key="6">
    <source>
        <dbReference type="SAM" id="MobiDB-lite"/>
    </source>
</evidence>
<feature type="compositionally biased region" description="Polar residues" evidence="6">
    <location>
        <begin position="44"/>
        <end position="57"/>
    </location>
</feature>
<proteinExistence type="inferred from homology"/>
<comment type="similarity">
    <text evidence="2">Belongs to the FIP1 family.</text>
</comment>
<feature type="region of interest" description="Disordered" evidence="6">
    <location>
        <begin position="338"/>
        <end position="525"/>
    </location>
</feature>
<feature type="coiled-coil region" evidence="5">
    <location>
        <begin position="140"/>
        <end position="173"/>
    </location>
</feature>
<dbReference type="EMBL" id="BDSP01000087">
    <property type="protein sequence ID" value="GAX15020.1"/>
    <property type="molecule type" value="Genomic_DNA"/>
</dbReference>
<dbReference type="OrthoDB" id="44464at2759"/>
<dbReference type="AlphaFoldDB" id="A0A1Z5JLX7"/>
<comment type="caution">
    <text evidence="8">The sequence shown here is derived from an EMBL/GenBank/DDBJ whole genome shotgun (WGS) entry which is preliminary data.</text>
</comment>
<sequence>MGRKKRKTASDDPEEDLATANAAESSNEDFIKKDDIKTDEGESKQQQSSGYAVTSHSGEIIQEDIYVSDGSESGDEDPEGNKIEVILTGSRMGMMRRGLHHALVQPKRQWTRAVEETDETGNTLTPEQKRQLEEEELAKLDPAERAARLLQEKQRKLEEAMELARRRESEENAGRDAMLFSKRTAFDIRFDQIEDKPWLRGNGDVSDFFNYGLTEEEWLEYSEQQLIIRQELIDARRQKRKPDPTLVPVTPREPSAQAKDNTSGEDGDGNGDSNIEGDTDRNLDAVGMTSMGPERPESIMMEKEQPLTAERDEHLDIDLPTDIGGAWGAGAAPDSMLAKLIAQQEQQDDSYAVHQSEHQLQNDEETDERASESAYHSYHRPSDERTSDFGGSPYNGGDASAHYGHGRNDTSYYGHHHGEAPGGSRSRHRDQGNSYPPEFPPAQHAYGHEQHDPGYRRGGGRGRGADLHGGRGGRDGADQYGGRGGRGNFDQYGGRGGRGGHTQQWGGREDYSRKRSWDDENRRRR</sequence>
<keyword evidence="5" id="KW-0175">Coiled coil</keyword>
<evidence type="ECO:0000256" key="2">
    <source>
        <dbReference type="ARBA" id="ARBA00007459"/>
    </source>
</evidence>
<feature type="compositionally biased region" description="Basic and acidic residues" evidence="6">
    <location>
        <begin position="446"/>
        <end position="455"/>
    </location>
</feature>
<feature type="region of interest" description="Disordered" evidence="6">
    <location>
        <begin position="105"/>
        <end position="130"/>
    </location>
</feature>
<feature type="compositionally biased region" description="Basic and acidic residues" evidence="6">
    <location>
        <begin position="507"/>
        <end position="525"/>
    </location>
</feature>
<evidence type="ECO:0000256" key="4">
    <source>
        <dbReference type="ARBA" id="ARBA00023242"/>
    </source>
</evidence>
<accession>A0A1Z5JLX7</accession>
<feature type="compositionally biased region" description="Gly residues" evidence="6">
    <location>
        <begin position="479"/>
        <end position="500"/>
    </location>
</feature>
<keyword evidence="3" id="KW-0507">mRNA processing</keyword>
<evidence type="ECO:0000313" key="8">
    <source>
        <dbReference type="EMBL" id="GAX15020.1"/>
    </source>
</evidence>